<sequence>MKTKRVIALLLGSIVFLIIGSKYGLFGSRDVGSFPKLPEEAGFTVSKQFDGEWLGRRINVTGNNMCERTTITGTITNGKALLRLTYNGTPLQGWVSEEGELLLYASNRQWDYRFSAMASKNKIEGKWHLANGPCRGTWYIERQS</sequence>
<dbReference type="EMBL" id="JAJHVV010000003">
    <property type="protein sequence ID" value="MCK6262923.1"/>
    <property type="molecule type" value="Genomic_DNA"/>
</dbReference>
<comment type="caution">
    <text evidence="1">The sequence shown here is derived from an EMBL/GenBank/DDBJ whole genome shotgun (WGS) entry which is preliminary data.</text>
</comment>
<proteinExistence type="predicted"/>
<protein>
    <submittedName>
        <fullName evidence="1">Uncharacterized protein</fullName>
    </submittedName>
</protein>
<keyword evidence="2" id="KW-1185">Reference proteome</keyword>
<dbReference type="AlphaFoldDB" id="A0A9X1XJD8"/>
<organism evidence="1 2">
    <name type="scientific">Vibrio amylolyticus</name>
    <dbReference type="NCBI Taxonomy" id="2847292"/>
    <lineage>
        <taxon>Bacteria</taxon>
        <taxon>Pseudomonadati</taxon>
        <taxon>Pseudomonadota</taxon>
        <taxon>Gammaproteobacteria</taxon>
        <taxon>Vibrionales</taxon>
        <taxon>Vibrionaceae</taxon>
        <taxon>Vibrio</taxon>
    </lineage>
</organism>
<evidence type="ECO:0000313" key="1">
    <source>
        <dbReference type="EMBL" id="MCK6262923.1"/>
    </source>
</evidence>
<accession>A0A9X1XJD8</accession>
<name>A0A9X1XJD8_9VIBR</name>
<dbReference type="RefSeq" id="WP_248008031.1">
    <property type="nucleotide sequence ID" value="NZ_JAJHVV010000003.1"/>
</dbReference>
<reference evidence="1" key="1">
    <citation type="submission" date="2021-11" db="EMBL/GenBank/DDBJ databases">
        <title>Vibrio ZSDE26 sp. nov. and Vibrio ZSDZ34 sp. nov., isolated from coastal seawater in Qingdao.</title>
        <authorList>
            <person name="Zhang P."/>
        </authorList>
    </citation>
    <scope>NUCLEOTIDE SEQUENCE</scope>
    <source>
        <strain evidence="1">ZSDE26</strain>
    </source>
</reference>
<gene>
    <name evidence="1" type="ORF">KP803_06480</name>
</gene>
<dbReference type="Proteomes" id="UP001139559">
    <property type="component" value="Unassembled WGS sequence"/>
</dbReference>
<evidence type="ECO:0000313" key="2">
    <source>
        <dbReference type="Proteomes" id="UP001139559"/>
    </source>
</evidence>